<evidence type="ECO:0000256" key="3">
    <source>
        <dbReference type="ARBA" id="ARBA00023015"/>
    </source>
</evidence>
<evidence type="ECO:0000256" key="6">
    <source>
        <dbReference type="SAM" id="MobiDB-lite"/>
    </source>
</evidence>
<evidence type="ECO:0000256" key="4">
    <source>
        <dbReference type="ARBA" id="ARBA00023163"/>
    </source>
</evidence>
<dbReference type="SUPFAM" id="SSF57701">
    <property type="entry name" value="Zn2/Cys6 DNA-binding domain"/>
    <property type="match status" value="1"/>
</dbReference>
<dbReference type="InterPro" id="IPR007219">
    <property type="entry name" value="XnlR_reg_dom"/>
</dbReference>
<dbReference type="CDD" id="cd00067">
    <property type="entry name" value="GAL4"/>
    <property type="match status" value="1"/>
</dbReference>
<dbReference type="AlphaFoldDB" id="A0AA40E8R2"/>
<dbReference type="InterPro" id="IPR036864">
    <property type="entry name" value="Zn2-C6_fun-type_DNA-bd_sf"/>
</dbReference>
<feature type="non-terminal residue" evidence="8">
    <location>
        <position position="1"/>
    </location>
</feature>
<comment type="subcellular location">
    <subcellularLocation>
        <location evidence="1">Nucleus</location>
    </subcellularLocation>
</comment>
<dbReference type="Pfam" id="PF04082">
    <property type="entry name" value="Fungal_trans"/>
    <property type="match status" value="1"/>
</dbReference>
<dbReference type="GO" id="GO:0003677">
    <property type="term" value="F:DNA binding"/>
    <property type="evidence" value="ECO:0007669"/>
    <property type="project" value="InterPro"/>
</dbReference>
<dbReference type="EMBL" id="JAUKTV010000009">
    <property type="protein sequence ID" value="KAK0729307.1"/>
    <property type="molecule type" value="Genomic_DNA"/>
</dbReference>
<gene>
    <name evidence="8" type="ORF">B0T21DRAFT_292626</name>
</gene>
<dbReference type="InterPro" id="IPR050815">
    <property type="entry name" value="TF_fung"/>
</dbReference>
<dbReference type="PANTHER" id="PTHR47338">
    <property type="entry name" value="ZN(II)2CYS6 TRANSCRIPTION FACTOR (EUROFUNG)-RELATED"/>
    <property type="match status" value="1"/>
</dbReference>
<keyword evidence="9" id="KW-1185">Reference proteome</keyword>
<dbReference type="InterPro" id="IPR001138">
    <property type="entry name" value="Zn2Cys6_DnaBD"/>
</dbReference>
<dbReference type="GO" id="GO:0000981">
    <property type="term" value="F:DNA-binding transcription factor activity, RNA polymerase II-specific"/>
    <property type="evidence" value="ECO:0007669"/>
    <property type="project" value="InterPro"/>
</dbReference>
<proteinExistence type="predicted"/>
<dbReference type="GO" id="GO:0005634">
    <property type="term" value="C:nucleus"/>
    <property type="evidence" value="ECO:0007669"/>
    <property type="project" value="UniProtKB-SubCell"/>
</dbReference>
<evidence type="ECO:0000256" key="2">
    <source>
        <dbReference type="ARBA" id="ARBA00022723"/>
    </source>
</evidence>
<organism evidence="8 9">
    <name type="scientific">Apiosordaria backusii</name>
    <dbReference type="NCBI Taxonomy" id="314023"/>
    <lineage>
        <taxon>Eukaryota</taxon>
        <taxon>Fungi</taxon>
        <taxon>Dikarya</taxon>
        <taxon>Ascomycota</taxon>
        <taxon>Pezizomycotina</taxon>
        <taxon>Sordariomycetes</taxon>
        <taxon>Sordariomycetidae</taxon>
        <taxon>Sordariales</taxon>
        <taxon>Lasiosphaeriaceae</taxon>
        <taxon>Apiosordaria</taxon>
    </lineage>
</organism>
<dbReference type="Gene3D" id="4.10.240.10">
    <property type="entry name" value="Zn(2)-C6 fungal-type DNA-binding domain"/>
    <property type="match status" value="1"/>
</dbReference>
<feature type="compositionally biased region" description="Pro residues" evidence="6">
    <location>
        <begin position="107"/>
        <end position="119"/>
    </location>
</feature>
<dbReference type="Proteomes" id="UP001172159">
    <property type="component" value="Unassembled WGS sequence"/>
</dbReference>
<keyword evidence="2" id="KW-0479">Metal-binding</keyword>
<keyword evidence="4" id="KW-0804">Transcription</keyword>
<accession>A0AA40E8R2</accession>
<evidence type="ECO:0000256" key="5">
    <source>
        <dbReference type="ARBA" id="ARBA00023242"/>
    </source>
</evidence>
<feature type="domain" description="Xylanolytic transcriptional activator regulatory" evidence="7">
    <location>
        <begin position="270"/>
        <end position="346"/>
    </location>
</feature>
<comment type="caution">
    <text evidence="8">The sequence shown here is derived from an EMBL/GenBank/DDBJ whole genome shotgun (WGS) entry which is preliminary data.</text>
</comment>
<dbReference type="SMART" id="SM00906">
    <property type="entry name" value="Fungal_trans"/>
    <property type="match status" value="1"/>
</dbReference>
<evidence type="ECO:0000313" key="9">
    <source>
        <dbReference type="Proteomes" id="UP001172159"/>
    </source>
</evidence>
<feature type="compositionally biased region" description="Low complexity" evidence="6">
    <location>
        <begin position="87"/>
        <end position="99"/>
    </location>
</feature>
<keyword evidence="5" id="KW-0539">Nucleus</keyword>
<dbReference type="GO" id="GO:0006351">
    <property type="term" value="P:DNA-templated transcription"/>
    <property type="evidence" value="ECO:0007669"/>
    <property type="project" value="InterPro"/>
</dbReference>
<sequence length="348" mass="38671">MCELPQAKVSAPIPASPVPSLTRLFRRKCDKILPTCSLCARMSRLCDYTTTDSTSQQQQQGPQPSSEELATLQARLSELEERLNNASQSQPQRQLPQPSITNIDIDPLPPLPPKPPSPFWSPLTTPSKFPTSLFLDLDAFNWSTTPIPAPNVPIPGEVLDILSRGTTVQDTATEFFQGTHAWFPFISKKRMELGLSLWEAGPELAFLFLAMKLVNTPVNEGVEPGQNPLYVAAKRFWGLLEQGGSVSLQFLQGMVLVAVYELGQGVYPAAWVSVGVLGRWVEVLGLPGFRGGGGFWGTTWTESEERRRVWWAVYILDRFICLGNKKRFCMPEPDDSLILPVDDKAWVT</sequence>
<name>A0AA40E8R2_9PEZI</name>
<dbReference type="CDD" id="cd12148">
    <property type="entry name" value="fungal_TF_MHR"/>
    <property type="match status" value="1"/>
</dbReference>
<keyword evidence="3" id="KW-0805">Transcription regulation</keyword>
<reference evidence="8" key="1">
    <citation type="submission" date="2023-06" db="EMBL/GenBank/DDBJ databases">
        <title>Genome-scale phylogeny and comparative genomics of the fungal order Sordariales.</title>
        <authorList>
            <consortium name="Lawrence Berkeley National Laboratory"/>
            <person name="Hensen N."/>
            <person name="Bonometti L."/>
            <person name="Westerberg I."/>
            <person name="Brannstrom I.O."/>
            <person name="Guillou S."/>
            <person name="Cros-Aarteil S."/>
            <person name="Calhoun S."/>
            <person name="Haridas S."/>
            <person name="Kuo A."/>
            <person name="Mondo S."/>
            <person name="Pangilinan J."/>
            <person name="Riley R."/>
            <person name="Labutti K."/>
            <person name="Andreopoulos B."/>
            <person name="Lipzen A."/>
            <person name="Chen C."/>
            <person name="Yanf M."/>
            <person name="Daum C."/>
            <person name="Ng V."/>
            <person name="Clum A."/>
            <person name="Steindorff A."/>
            <person name="Ohm R."/>
            <person name="Martin F."/>
            <person name="Silar P."/>
            <person name="Natvig D."/>
            <person name="Lalanne C."/>
            <person name="Gautier V."/>
            <person name="Ament-Velasquez S.L."/>
            <person name="Kruys A."/>
            <person name="Hutchinson M.I."/>
            <person name="Powell A.J."/>
            <person name="Barry K."/>
            <person name="Miller A.N."/>
            <person name="Grigoriev I.V."/>
            <person name="Debuchy R."/>
            <person name="Gladieux P."/>
            <person name="Thoren M.H."/>
            <person name="Johannesson H."/>
        </authorList>
    </citation>
    <scope>NUCLEOTIDE SEQUENCE</scope>
    <source>
        <strain evidence="8">CBS 540.89</strain>
    </source>
</reference>
<feature type="region of interest" description="Disordered" evidence="6">
    <location>
        <begin position="82"/>
        <end position="121"/>
    </location>
</feature>
<dbReference type="PANTHER" id="PTHR47338:SF20">
    <property type="entry name" value="ZN(II)2CYS6 TRANSCRIPTION FACTOR (EUROFUNG)"/>
    <property type="match status" value="1"/>
</dbReference>
<evidence type="ECO:0000259" key="7">
    <source>
        <dbReference type="SMART" id="SM00906"/>
    </source>
</evidence>
<dbReference type="GO" id="GO:0008270">
    <property type="term" value="F:zinc ion binding"/>
    <property type="evidence" value="ECO:0007669"/>
    <property type="project" value="InterPro"/>
</dbReference>
<evidence type="ECO:0000256" key="1">
    <source>
        <dbReference type="ARBA" id="ARBA00004123"/>
    </source>
</evidence>
<protein>
    <recommendedName>
        <fullName evidence="7">Xylanolytic transcriptional activator regulatory domain-containing protein</fullName>
    </recommendedName>
</protein>
<evidence type="ECO:0000313" key="8">
    <source>
        <dbReference type="EMBL" id="KAK0729307.1"/>
    </source>
</evidence>